<reference evidence="1 2" key="1">
    <citation type="submission" date="2018-07" db="EMBL/GenBank/DDBJ databases">
        <title>High quality draft genome sequencing of Enterococcus faecium exhibiting probiotic potential isolated from mucus of freshwater fish.</title>
        <authorList>
            <person name="El-Jeni R."/>
            <person name="Ghedira K."/>
            <person name="Abdelhak S."/>
            <person name="El-Bour M."/>
            <person name="Bouhaouala-Zahar B."/>
        </authorList>
    </citation>
    <scope>NUCLEOTIDE SEQUENCE [LARGE SCALE GENOMIC DNA]</scope>
    <source>
        <strain evidence="1 2">R.A73</strain>
    </source>
</reference>
<gene>
    <name evidence="1" type="ORF">DTX73_13575</name>
</gene>
<protein>
    <submittedName>
        <fullName evidence="1">Uncharacterized protein</fullName>
    </submittedName>
</protein>
<dbReference type="Proteomes" id="UP000448762">
    <property type="component" value="Unassembled WGS sequence"/>
</dbReference>
<sequence length="150" mass="17969">MMKSEKGKIIEETFYFGNNQVTIVNPNHYFPHAMTIDEKEHYFEKNNDLFERNFRDLADASLLFYKYEHSFETQKDLIRKYLNTTSTKVIITETKISYTTINELKRNKRKLEAAQFQTIEKLYRAATSKRVEKNYLKTSIRNNCDTEENI</sequence>
<evidence type="ECO:0000313" key="1">
    <source>
        <dbReference type="EMBL" id="KAA0687294.1"/>
    </source>
</evidence>
<proteinExistence type="predicted"/>
<dbReference type="RefSeq" id="WP_149558420.1">
    <property type="nucleotide sequence ID" value="NZ_QOVC01000013.1"/>
</dbReference>
<accession>A0A7V7GMU6</accession>
<dbReference type="AlphaFoldDB" id="A0A7V7GMU6"/>
<dbReference type="EMBL" id="QOVC01000013">
    <property type="protein sequence ID" value="KAA0687294.1"/>
    <property type="molecule type" value="Genomic_DNA"/>
</dbReference>
<evidence type="ECO:0000313" key="2">
    <source>
        <dbReference type="Proteomes" id="UP000448762"/>
    </source>
</evidence>
<comment type="caution">
    <text evidence="1">The sequence shown here is derived from an EMBL/GenBank/DDBJ whole genome shotgun (WGS) entry which is preliminary data.</text>
</comment>
<name>A0A7V7GMU6_ENTFC</name>
<organism evidence="1 2">
    <name type="scientific">Enterococcus faecium</name>
    <name type="common">Streptococcus faecium</name>
    <dbReference type="NCBI Taxonomy" id="1352"/>
    <lineage>
        <taxon>Bacteria</taxon>
        <taxon>Bacillati</taxon>
        <taxon>Bacillota</taxon>
        <taxon>Bacilli</taxon>
        <taxon>Lactobacillales</taxon>
        <taxon>Enterococcaceae</taxon>
        <taxon>Enterococcus</taxon>
    </lineage>
</organism>